<name>A0A8J7GBB3_9ACTN</name>
<reference evidence="3" key="1">
    <citation type="submission" date="2020-11" db="EMBL/GenBank/DDBJ databases">
        <title>Sequencing the genomes of 1000 actinobacteria strains.</title>
        <authorList>
            <person name="Klenk H.-P."/>
        </authorList>
    </citation>
    <scope>NUCLEOTIDE SEQUENCE</scope>
    <source>
        <strain evidence="3">DSM 45356</strain>
    </source>
</reference>
<dbReference type="PROSITE" id="PS50043">
    <property type="entry name" value="HTH_LUXR_2"/>
    <property type="match status" value="1"/>
</dbReference>
<dbReference type="PANTHER" id="PTHR34293">
    <property type="entry name" value="HTH-TYPE TRANSCRIPTIONAL REGULATOR TRMBL2"/>
    <property type="match status" value="1"/>
</dbReference>
<dbReference type="InterPro" id="IPR016032">
    <property type="entry name" value="Sig_transdc_resp-reg_C-effctor"/>
</dbReference>
<dbReference type="SMART" id="SM00421">
    <property type="entry name" value="HTH_LUXR"/>
    <property type="match status" value="1"/>
</dbReference>
<dbReference type="PANTHER" id="PTHR34293:SF1">
    <property type="entry name" value="HTH-TYPE TRANSCRIPTIONAL REGULATOR TRMBL2"/>
    <property type="match status" value="1"/>
</dbReference>
<evidence type="ECO:0000313" key="4">
    <source>
        <dbReference type="Proteomes" id="UP000622552"/>
    </source>
</evidence>
<dbReference type="InterPro" id="IPR051797">
    <property type="entry name" value="TrmB-like"/>
</dbReference>
<dbReference type="EMBL" id="JADOUF010000001">
    <property type="protein sequence ID" value="MBG6134276.1"/>
    <property type="molecule type" value="Genomic_DNA"/>
</dbReference>
<evidence type="ECO:0000256" key="1">
    <source>
        <dbReference type="SAM" id="Coils"/>
    </source>
</evidence>
<feature type="coiled-coil region" evidence="1">
    <location>
        <begin position="33"/>
        <end position="94"/>
    </location>
</feature>
<feature type="domain" description="HTH luxR-type" evidence="2">
    <location>
        <begin position="257"/>
        <end position="322"/>
    </location>
</feature>
<dbReference type="GO" id="GO:0006355">
    <property type="term" value="P:regulation of DNA-templated transcription"/>
    <property type="evidence" value="ECO:0007669"/>
    <property type="project" value="InterPro"/>
</dbReference>
<dbReference type="PRINTS" id="PR00038">
    <property type="entry name" value="HTHLUXR"/>
</dbReference>
<evidence type="ECO:0000313" key="3">
    <source>
        <dbReference type="EMBL" id="MBG6134276.1"/>
    </source>
</evidence>
<dbReference type="Gene3D" id="1.10.10.10">
    <property type="entry name" value="Winged helix-like DNA-binding domain superfamily/Winged helix DNA-binding domain"/>
    <property type="match status" value="2"/>
</dbReference>
<keyword evidence="4" id="KW-1185">Reference proteome</keyword>
<sequence>MLEILGLSDPTARVYQAMLSHPGRGVAVLAEVAELTEAQVRAALNELADLELLRPQLDGTQRPVSPEIGLTALLAAAESEVADKQRQIEATRAAIAAIATEHEAHRAQSSDSAIRLEGLVAVRARLEELSVLAREECLSLNPGGAHRPDARSASAPLNQQALERGVRIQTVCRDSFRNDLATLAYARWLTNLGGQMRTVPTVPMPLIIIDRRIAVLPIDPVDPTIGALEVTSPGILAASCALFDHLWSTGTPFATAVTTDEQGLTPQERTLLELADAGHTDESAARKLGVSARTVKRAMAELMERLRATSRFQAGANAARRGWI</sequence>
<gene>
    <name evidence="3" type="ORF">IW245_000470</name>
</gene>
<dbReference type="RefSeq" id="WP_197001534.1">
    <property type="nucleotide sequence ID" value="NZ_BONS01000033.1"/>
</dbReference>
<dbReference type="Pfam" id="PF00196">
    <property type="entry name" value="GerE"/>
    <property type="match status" value="1"/>
</dbReference>
<comment type="caution">
    <text evidence="3">The sequence shown here is derived from an EMBL/GenBank/DDBJ whole genome shotgun (WGS) entry which is preliminary data.</text>
</comment>
<proteinExistence type="predicted"/>
<organism evidence="3 4">
    <name type="scientific">Longispora fulva</name>
    <dbReference type="NCBI Taxonomy" id="619741"/>
    <lineage>
        <taxon>Bacteria</taxon>
        <taxon>Bacillati</taxon>
        <taxon>Actinomycetota</taxon>
        <taxon>Actinomycetes</taxon>
        <taxon>Micromonosporales</taxon>
        <taxon>Micromonosporaceae</taxon>
        <taxon>Longispora</taxon>
    </lineage>
</organism>
<accession>A0A8J7GBB3</accession>
<dbReference type="AlphaFoldDB" id="A0A8J7GBB3"/>
<evidence type="ECO:0000259" key="2">
    <source>
        <dbReference type="PROSITE" id="PS50043"/>
    </source>
</evidence>
<protein>
    <submittedName>
        <fullName evidence="3">DNA-binding CsgD family transcriptional regulator/sugar-specific transcriptional regulator TrmB</fullName>
    </submittedName>
</protein>
<keyword evidence="3" id="KW-0238">DNA-binding</keyword>
<dbReference type="Proteomes" id="UP000622552">
    <property type="component" value="Unassembled WGS sequence"/>
</dbReference>
<dbReference type="SUPFAM" id="SSF46894">
    <property type="entry name" value="C-terminal effector domain of the bipartite response regulators"/>
    <property type="match status" value="1"/>
</dbReference>
<dbReference type="InterPro" id="IPR000792">
    <property type="entry name" value="Tscrpt_reg_LuxR_C"/>
</dbReference>
<dbReference type="InterPro" id="IPR036388">
    <property type="entry name" value="WH-like_DNA-bd_sf"/>
</dbReference>
<dbReference type="CDD" id="cd06170">
    <property type="entry name" value="LuxR_C_like"/>
    <property type="match status" value="1"/>
</dbReference>
<dbReference type="GO" id="GO:0003677">
    <property type="term" value="F:DNA binding"/>
    <property type="evidence" value="ECO:0007669"/>
    <property type="project" value="UniProtKB-KW"/>
</dbReference>
<keyword evidence="1" id="KW-0175">Coiled coil</keyword>